<gene>
    <name evidence="1" type="primary">32</name>
    <name evidence="1" type="ORF">SEA_FROKOSTDAME_32</name>
</gene>
<protein>
    <submittedName>
        <fullName evidence="1">Uncharacterized protein</fullName>
    </submittedName>
</protein>
<dbReference type="EMBL" id="MH536818">
    <property type="protein sequence ID" value="AXH49674.1"/>
    <property type="molecule type" value="Genomic_DNA"/>
</dbReference>
<reference evidence="2" key="1">
    <citation type="submission" date="2018-06" db="EMBL/GenBank/DDBJ databases">
        <authorList>
            <person name="Zhirakovskaya E."/>
        </authorList>
    </citation>
    <scope>NUCLEOTIDE SEQUENCE [LARGE SCALE GENOMIC DNA]</scope>
</reference>
<accession>A0A345L322</accession>
<evidence type="ECO:0000313" key="2">
    <source>
        <dbReference type="Proteomes" id="UP000260058"/>
    </source>
</evidence>
<sequence length="66" mass="6914">MSTATASLGFLAGGATVATEVHTDYSEITLEVRDSDEFGKTAKLAMSPDEARALIAALTERLDAQP</sequence>
<name>A0A345L322_9CAUD</name>
<organism evidence="1 2">
    <name type="scientific">Gordonia phage Frokostdame</name>
    <dbReference type="NCBI Taxonomy" id="2250320"/>
    <lineage>
        <taxon>Viruses</taxon>
        <taxon>Duplodnaviria</taxon>
        <taxon>Heunggongvirae</taxon>
        <taxon>Uroviricota</taxon>
        <taxon>Caudoviricetes</taxon>
        <taxon>Jujuvirus</taxon>
        <taxon>Jujuvirus frokostdame</taxon>
    </lineage>
</organism>
<dbReference type="Proteomes" id="UP000260058">
    <property type="component" value="Segment"/>
</dbReference>
<keyword evidence="2" id="KW-1185">Reference proteome</keyword>
<dbReference type="RefSeq" id="YP_010096909.1">
    <property type="nucleotide sequence ID" value="NC_055754.1"/>
</dbReference>
<dbReference type="GeneID" id="65114569"/>
<evidence type="ECO:0000313" key="1">
    <source>
        <dbReference type="EMBL" id="AXH49674.1"/>
    </source>
</evidence>
<proteinExistence type="predicted"/>
<dbReference type="KEGG" id="vg:65114569"/>